<dbReference type="GO" id="GO:0008168">
    <property type="term" value="F:methyltransferase activity"/>
    <property type="evidence" value="ECO:0007669"/>
    <property type="project" value="UniProtKB-KW"/>
</dbReference>
<dbReference type="KEGG" id="fil:BN1229_v1_0064"/>
<keyword evidence="2 4" id="KW-0808">Transferase</keyword>
<dbReference type="CDD" id="cd02440">
    <property type="entry name" value="AdoMet_MTases"/>
    <property type="match status" value="1"/>
</dbReference>
<gene>
    <name evidence="4" type="ORF">YBN1229_v1_0066</name>
</gene>
<evidence type="ECO:0000256" key="1">
    <source>
        <dbReference type="ARBA" id="ARBA00022603"/>
    </source>
</evidence>
<evidence type="ECO:0000256" key="2">
    <source>
        <dbReference type="ARBA" id="ARBA00022679"/>
    </source>
</evidence>
<accession>A0A0D6JA86</accession>
<proteinExistence type="predicted"/>
<feature type="domain" description="Methyltransferase" evidence="3">
    <location>
        <begin position="48"/>
        <end position="139"/>
    </location>
</feature>
<sequence length="212" mass="23437">MFRTLNNARFWDRAARKYAAGSISDMAGYDRTLERTRDYLKDTDVAFEFGCGTGTTALRLAPSVAQIAATDISSEMIAIAREKVAVEGVSNVSFDVATPDDLPWPDETYNAALGFNVLHLLDEREAALKSVHRILKPGGLFISKTPCLNEMSSIVRFGVPVMQLFGKAPYVAFFSAEELEREVAAAGFEIIERGRHGSGRKDPRLFLVARKR</sequence>
<dbReference type="RefSeq" id="WP_046475263.1">
    <property type="nucleotide sequence ID" value="NZ_LN829118.1"/>
</dbReference>
<name>A0A0D6JA86_9HYPH</name>
<protein>
    <submittedName>
        <fullName evidence="4">Methyltransferase domain protein</fullName>
    </submittedName>
</protein>
<dbReference type="InterPro" id="IPR029063">
    <property type="entry name" value="SAM-dependent_MTases_sf"/>
</dbReference>
<dbReference type="Proteomes" id="UP000033187">
    <property type="component" value="Chromosome 1"/>
</dbReference>
<dbReference type="Gene3D" id="3.40.50.150">
    <property type="entry name" value="Vaccinia Virus protein VP39"/>
    <property type="match status" value="1"/>
</dbReference>
<dbReference type="GO" id="GO:0032259">
    <property type="term" value="P:methylation"/>
    <property type="evidence" value="ECO:0007669"/>
    <property type="project" value="UniProtKB-KW"/>
</dbReference>
<evidence type="ECO:0000313" key="5">
    <source>
        <dbReference type="Proteomes" id="UP000033187"/>
    </source>
</evidence>
<reference evidence="5" key="1">
    <citation type="submission" date="2015-02" db="EMBL/GenBank/DDBJ databases">
        <authorList>
            <person name="Chooi Y.-H."/>
        </authorList>
    </citation>
    <scope>NUCLEOTIDE SEQUENCE [LARGE SCALE GENOMIC DNA]</scope>
    <source>
        <strain evidence="5">strain Y</strain>
    </source>
</reference>
<dbReference type="AlphaFoldDB" id="A0A0D6JA86"/>
<keyword evidence="5" id="KW-1185">Reference proteome</keyword>
<dbReference type="SUPFAM" id="SSF53335">
    <property type="entry name" value="S-adenosyl-L-methionine-dependent methyltransferases"/>
    <property type="match status" value="1"/>
</dbReference>
<dbReference type="EMBL" id="LN829119">
    <property type="protein sequence ID" value="CPR14782.1"/>
    <property type="molecule type" value="Genomic_DNA"/>
</dbReference>
<dbReference type="OrthoDB" id="5642573at2"/>
<organism evidence="4 5">
    <name type="scientific">Candidatus Filomicrobium marinum</name>
    <dbReference type="NCBI Taxonomy" id="1608628"/>
    <lineage>
        <taxon>Bacteria</taxon>
        <taxon>Pseudomonadati</taxon>
        <taxon>Pseudomonadota</taxon>
        <taxon>Alphaproteobacteria</taxon>
        <taxon>Hyphomicrobiales</taxon>
        <taxon>Hyphomicrobiaceae</taxon>
        <taxon>Filomicrobium</taxon>
    </lineage>
</organism>
<dbReference type="PANTHER" id="PTHR43861">
    <property type="entry name" value="TRANS-ACONITATE 2-METHYLTRANSFERASE-RELATED"/>
    <property type="match status" value="1"/>
</dbReference>
<dbReference type="Pfam" id="PF13649">
    <property type="entry name" value="Methyltransf_25"/>
    <property type="match status" value="1"/>
</dbReference>
<dbReference type="KEGG" id="fiy:BN1229_v1_0066"/>
<evidence type="ECO:0000313" key="4">
    <source>
        <dbReference type="EMBL" id="CPR14782.1"/>
    </source>
</evidence>
<evidence type="ECO:0000259" key="3">
    <source>
        <dbReference type="Pfam" id="PF13649"/>
    </source>
</evidence>
<dbReference type="InterPro" id="IPR041698">
    <property type="entry name" value="Methyltransf_25"/>
</dbReference>
<keyword evidence="1 4" id="KW-0489">Methyltransferase</keyword>
<dbReference type="PANTHER" id="PTHR43861:SF1">
    <property type="entry name" value="TRANS-ACONITATE 2-METHYLTRANSFERASE"/>
    <property type="match status" value="1"/>
</dbReference>